<evidence type="ECO:0000313" key="2">
    <source>
        <dbReference type="Proteomes" id="UP000192872"/>
    </source>
</evidence>
<proteinExistence type="predicted"/>
<sequence length="117" mass="14068">MDKTIADRRRFLTLFAGAVAAGVTGLGLTADKAEALPVPAVPHTPPSTATDAMAPEEGIDLSKVEKVQYYYVRPRRRFYRRPRYVYVRPRRRFYRRPRRVIVYRRRPVRYYRYYRYY</sequence>
<dbReference type="Proteomes" id="UP000192872">
    <property type="component" value="Unassembled WGS sequence"/>
</dbReference>
<dbReference type="AlphaFoldDB" id="A0A1W9HVQ1"/>
<dbReference type="EMBL" id="LWDL01000019">
    <property type="protein sequence ID" value="OQW51382.1"/>
    <property type="molecule type" value="Genomic_DNA"/>
</dbReference>
<dbReference type="PROSITE" id="PS51318">
    <property type="entry name" value="TAT"/>
    <property type="match status" value="1"/>
</dbReference>
<evidence type="ECO:0000313" key="1">
    <source>
        <dbReference type="EMBL" id="OQW51382.1"/>
    </source>
</evidence>
<dbReference type="RefSeq" id="WP_376803815.1">
    <property type="nucleotide sequence ID" value="NZ_JAKFWN010000006.1"/>
</dbReference>
<comment type="caution">
    <text evidence="1">The sequence shown here is derived from an EMBL/GenBank/DDBJ whole genome shotgun (WGS) entry which is preliminary data.</text>
</comment>
<protein>
    <submittedName>
        <fullName evidence="1">Uncharacterized protein</fullName>
    </submittedName>
</protein>
<reference evidence="1 2" key="1">
    <citation type="journal article" date="2017" name="Water Res.">
        <title>Comammox in drinking water systems.</title>
        <authorList>
            <person name="Wang Y."/>
            <person name="Ma L."/>
            <person name="Mao Y."/>
            <person name="Jiang X."/>
            <person name="Xia Y."/>
            <person name="Yu K."/>
            <person name="Li B."/>
            <person name="Zhang T."/>
        </authorList>
    </citation>
    <scope>NUCLEOTIDE SEQUENCE [LARGE SCALE GENOMIC DNA]</scope>
    <source>
        <strain evidence="1">SG_bin8</strain>
    </source>
</reference>
<dbReference type="STRING" id="1827387.A4S15_11150"/>
<organism evidence="1 2">
    <name type="scientific">Candidatus Raskinella chloraquaticus</name>
    <dbReference type="NCBI Taxonomy" id="1951219"/>
    <lineage>
        <taxon>Bacteria</taxon>
        <taxon>Pseudomonadati</taxon>
        <taxon>Pseudomonadota</taxon>
        <taxon>Alphaproteobacteria</taxon>
        <taxon>Hyphomicrobiales</taxon>
        <taxon>Phreatobacteraceae</taxon>
        <taxon>Candidatus Raskinella</taxon>
    </lineage>
</organism>
<accession>A0A1W9HVQ1</accession>
<gene>
    <name evidence="1" type="ORF">A4S15_11150</name>
</gene>
<dbReference type="InterPro" id="IPR006311">
    <property type="entry name" value="TAT_signal"/>
</dbReference>
<name>A0A1W9HVQ1_9HYPH</name>